<keyword evidence="2" id="KW-1185">Reference proteome</keyword>
<evidence type="ECO:0000313" key="2">
    <source>
        <dbReference type="Proteomes" id="UP001589609"/>
    </source>
</evidence>
<dbReference type="Proteomes" id="UP001589609">
    <property type="component" value="Unassembled WGS sequence"/>
</dbReference>
<name>A0ABV5WLM5_9BACI</name>
<gene>
    <name evidence="1" type="ORF">ACFFMS_24880</name>
</gene>
<sequence length="52" mass="5914">MLIPLSSYNVYKALQGKRSGTSVWRALKATNQLKVTRGQLVKENHNDKTLQK</sequence>
<reference evidence="1 2" key="1">
    <citation type="submission" date="2024-09" db="EMBL/GenBank/DDBJ databases">
        <authorList>
            <person name="Sun Q."/>
            <person name="Mori K."/>
        </authorList>
    </citation>
    <scope>NUCLEOTIDE SEQUENCE [LARGE SCALE GENOMIC DNA]</scope>
    <source>
        <strain evidence="1 2">JCM 11201</strain>
    </source>
</reference>
<comment type="caution">
    <text evidence="1">The sequence shown here is derived from an EMBL/GenBank/DDBJ whole genome shotgun (WGS) entry which is preliminary data.</text>
</comment>
<accession>A0ABV5WLM5</accession>
<protein>
    <recommendedName>
        <fullName evidence="3">Transposase</fullName>
    </recommendedName>
</protein>
<dbReference type="EMBL" id="JBHMAF010000193">
    <property type="protein sequence ID" value="MFB9761484.1"/>
    <property type="molecule type" value="Genomic_DNA"/>
</dbReference>
<evidence type="ECO:0000313" key="1">
    <source>
        <dbReference type="EMBL" id="MFB9761484.1"/>
    </source>
</evidence>
<organism evidence="1 2">
    <name type="scientific">Ectobacillus funiculus</name>
    <dbReference type="NCBI Taxonomy" id="137993"/>
    <lineage>
        <taxon>Bacteria</taxon>
        <taxon>Bacillati</taxon>
        <taxon>Bacillota</taxon>
        <taxon>Bacilli</taxon>
        <taxon>Bacillales</taxon>
        <taxon>Bacillaceae</taxon>
        <taxon>Ectobacillus</taxon>
    </lineage>
</organism>
<proteinExistence type="predicted"/>
<evidence type="ECO:0008006" key="3">
    <source>
        <dbReference type="Google" id="ProtNLM"/>
    </source>
</evidence>